<dbReference type="EMBL" id="JAPEIS010000006">
    <property type="protein sequence ID" value="KAJ8065351.1"/>
    <property type="molecule type" value="Genomic_DNA"/>
</dbReference>
<keyword evidence="2" id="KW-1185">Reference proteome</keyword>
<protein>
    <submittedName>
        <fullName evidence="1">Uncharacterized protein</fullName>
    </submittedName>
</protein>
<sequence length="101" mass="11523">MIMNLFCLRMHAISIYRIHLYTIEHTFHTTIPPPCAHPLVFDTYVAYLKPGLCKLVTTSCFLAQQCLSEIYSPVRNLNLGSEPQLECGSEVVVQSNDLFFK</sequence>
<accession>A0A9X0AM60</accession>
<dbReference type="AlphaFoldDB" id="A0A9X0AM60"/>
<name>A0A9X0AM60_9HELO</name>
<organism evidence="1 2">
    <name type="scientific">Sclerotinia nivalis</name>
    <dbReference type="NCBI Taxonomy" id="352851"/>
    <lineage>
        <taxon>Eukaryota</taxon>
        <taxon>Fungi</taxon>
        <taxon>Dikarya</taxon>
        <taxon>Ascomycota</taxon>
        <taxon>Pezizomycotina</taxon>
        <taxon>Leotiomycetes</taxon>
        <taxon>Helotiales</taxon>
        <taxon>Sclerotiniaceae</taxon>
        <taxon>Sclerotinia</taxon>
    </lineage>
</organism>
<evidence type="ECO:0000313" key="1">
    <source>
        <dbReference type="EMBL" id="KAJ8065351.1"/>
    </source>
</evidence>
<gene>
    <name evidence="1" type="ORF">OCU04_006039</name>
</gene>
<comment type="caution">
    <text evidence="1">The sequence shown here is derived from an EMBL/GenBank/DDBJ whole genome shotgun (WGS) entry which is preliminary data.</text>
</comment>
<reference evidence="1" key="1">
    <citation type="submission" date="2022-11" db="EMBL/GenBank/DDBJ databases">
        <title>Genome Resource of Sclerotinia nivalis Strain SnTB1, a Plant Pathogen Isolated from American Ginseng.</title>
        <authorList>
            <person name="Fan S."/>
        </authorList>
    </citation>
    <scope>NUCLEOTIDE SEQUENCE</scope>
    <source>
        <strain evidence="1">SnTB1</strain>
    </source>
</reference>
<proteinExistence type="predicted"/>
<evidence type="ECO:0000313" key="2">
    <source>
        <dbReference type="Proteomes" id="UP001152300"/>
    </source>
</evidence>
<dbReference type="Proteomes" id="UP001152300">
    <property type="component" value="Unassembled WGS sequence"/>
</dbReference>